<evidence type="ECO:0000313" key="2">
    <source>
        <dbReference type="Ensembl" id="ENSKMAP00000004354.1"/>
    </source>
</evidence>
<evidence type="ECO:0000256" key="1">
    <source>
        <dbReference type="SAM" id="Coils"/>
    </source>
</evidence>
<dbReference type="Ensembl" id="ENSKMAT00000004438.1">
    <property type="protein sequence ID" value="ENSKMAP00000004354.1"/>
    <property type="gene ID" value="ENSKMAG00000003334.1"/>
</dbReference>
<sequence>MKLVIFFAVVSVAVMAVMVFQTLRQELNLRNTRERMAANSAEMKMKEDSVVEMKSKILQLKDALDGASSKLEELKKKKAAVDKAVHEVDKALESCNAEKVNTEKRKAELEESTSNLKTEFEEAKNKAQEEIQSLKQQILDRDKTICAYADMTKEEAKKLCGEIAAPK</sequence>
<dbReference type="GeneID" id="108241059"/>
<accession>A0A3Q3A0U6</accession>
<evidence type="ECO:0000313" key="3">
    <source>
        <dbReference type="Proteomes" id="UP000264800"/>
    </source>
</evidence>
<dbReference type="KEGG" id="kmr:108241059"/>
<dbReference type="GeneTree" id="ENSGT00390000015721"/>
<feature type="coiled-coil region" evidence="1">
    <location>
        <begin position="57"/>
        <end position="144"/>
    </location>
</feature>
<dbReference type="OMA" id="RNQMVES"/>
<proteinExistence type="predicted"/>
<reference evidence="2" key="2">
    <citation type="submission" date="2025-09" db="UniProtKB">
        <authorList>
            <consortium name="Ensembl"/>
        </authorList>
    </citation>
    <scope>IDENTIFICATION</scope>
</reference>
<dbReference type="AlphaFoldDB" id="A0A3Q3A0U6"/>
<name>A0A3Q3A0U6_KRYMA</name>
<dbReference type="Proteomes" id="UP000264800">
    <property type="component" value="Unplaced"/>
</dbReference>
<keyword evidence="3" id="KW-1185">Reference proteome</keyword>
<protein>
    <submittedName>
        <fullName evidence="2">Si:dkey-87o1.2</fullName>
    </submittedName>
</protein>
<organism evidence="2 3">
    <name type="scientific">Kryptolebias marmoratus</name>
    <name type="common">Mangrove killifish</name>
    <name type="synonym">Rivulus marmoratus</name>
    <dbReference type="NCBI Taxonomy" id="37003"/>
    <lineage>
        <taxon>Eukaryota</taxon>
        <taxon>Metazoa</taxon>
        <taxon>Chordata</taxon>
        <taxon>Craniata</taxon>
        <taxon>Vertebrata</taxon>
        <taxon>Euteleostomi</taxon>
        <taxon>Actinopterygii</taxon>
        <taxon>Neopterygii</taxon>
        <taxon>Teleostei</taxon>
        <taxon>Neoteleostei</taxon>
        <taxon>Acanthomorphata</taxon>
        <taxon>Ovalentaria</taxon>
        <taxon>Atherinomorphae</taxon>
        <taxon>Cyprinodontiformes</taxon>
        <taxon>Rivulidae</taxon>
        <taxon>Kryptolebias</taxon>
    </lineage>
</organism>
<dbReference type="RefSeq" id="XP_017280462.1">
    <property type="nucleotide sequence ID" value="XM_017424973.3"/>
</dbReference>
<dbReference type="OrthoDB" id="8960309at2759"/>
<keyword evidence="1" id="KW-0175">Coiled coil</keyword>
<reference evidence="2" key="1">
    <citation type="submission" date="2025-08" db="UniProtKB">
        <authorList>
            <consortium name="Ensembl"/>
        </authorList>
    </citation>
    <scope>IDENTIFICATION</scope>
</reference>